<organism evidence="2">
    <name type="scientific">Chromera velia CCMP2878</name>
    <dbReference type="NCBI Taxonomy" id="1169474"/>
    <lineage>
        <taxon>Eukaryota</taxon>
        <taxon>Sar</taxon>
        <taxon>Alveolata</taxon>
        <taxon>Colpodellida</taxon>
        <taxon>Chromeraceae</taxon>
        <taxon>Chromera</taxon>
    </lineage>
</organism>
<dbReference type="SUPFAM" id="SSF51316">
    <property type="entry name" value="Mss4-like"/>
    <property type="match status" value="1"/>
</dbReference>
<name>A0A0G4FUR3_9ALVE</name>
<gene>
    <name evidence="2" type="ORF">Cvel_18807</name>
</gene>
<keyword evidence="1" id="KW-0472">Membrane</keyword>
<feature type="transmembrane region" description="Helical" evidence="1">
    <location>
        <begin position="6"/>
        <end position="27"/>
    </location>
</feature>
<dbReference type="EMBL" id="CDMZ01000638">
    <property type="protein sequence ID" value="CEM18465.1"/>
    <property type="molecule type" value="Genomic_DNA"/>
</dbReference>
<dbReference type="InterPro" id="IPR011057">
    <property type="entry name" value="Mss4-like_sf"/>
</dbReference>
<evidence type="ECO:0000256" key="1">
    <source>
        <dbReference type="SAM" id="Phobius"/>
    </source>
</evidence>
<protein>
    <submittedName>
        <fullName evidence="2">Uncharacterized protein</fullName>
    </submittedName>
</protein>
<dbReference type="AlphaFoldDB" id="A0A0G4FUR3"/>
<accession>A0A0G4FUR3</accession>
<dbReference type="VEuPathDB" id="CryptoDB:Cvel_18807"/>
<keyword evidence="1" id="KW-0812">Transmembrane</keyword>
<reference evidence="2" key="1">
    <citation type="submission" date="2014-11" db="EMBL/GenBank/DDBJ databases">
        <authorList>
            <person name="Otto D Thomas"/>
            <person name="Naeem Raeece"/>
        </authorList>
    </citation>
    <scope>NUCLEOTIDE SEQUENCE</scope>
</reference>
<sequence length="222" mass="24516">MTTKVAFIGLLVSLCVITVQSFIGFLLRPSVFRRAMATSPPSSALCMEQAAVSGPVMGTESIMSKKDHGTCTRPVSENLRWGVDVKTADRICCFNRHYAEYSSYFWRKTKFVEYCQENASKGPVKFFDPVSQKLLFTAPIGRTMDQFIAESKSHGWPSFRDAEVNWDQVRVLPDGETVSLAGTHLGHNLPDSKGNRYCINLVSVAGTGETEGESSNVQASEE</sequence>
<evidence type="ECO:0000313" key="2">
    <source>
        <dbReference type="EMBL" id="CEM18465.1"/>
    </source>
</evidence>
<keyword evidence="1" id="KW-1133">Transmembrane helix</keyword>
<proteinExistence type="predicted"/>